<feature type="transmembrane region" description="Helical" evidence="15">
    <location>
        <begin position="255"/>
        <end position="278"/>
    </location>
</feature>
<feature type="region of interest" description="Disordered" evidence="14">
    <location>
        <begin position="117"/>
        <end position="152"/>
    </location>
</feature>
<protein>
    <recommendedName>
        <fullName evidence="3">ferric-chelate reductase (NADPH)</fullName>
        <ecNumber evidence="3">1.16.1.9</ecNumber>
    </recommendedName>
</protein>
<dbReference type="Pfam" id="PF01794">
    <property type="entry name" value="Ferric_reduct"/>
    <property type="match status" value="1"/>
</dbReference>
<dbReference type="Pfam" id="PF08030">
    <property type="entry name" value="NAD_binding_6"/>
    <property type="match status" value="1"/>
</dbReference>
<name>A0ABP1DS17_9APHY</name>
<dbReference type="SUPFAM" id="SSF63380">
    <property type="entry name" value="Riboflavin synthase domain-like"/>
    <property type="match status" value="1"/>
</dbReference>
<keyword evidence="9" id="KW-0560">Oxidoreductase</keyword>
<evidence type="ECO:0000256" key="2">
    <source>
        <dbReference type="ARBA" id="ARBA00006278"/>
    </source>
</evidence>
<keyword evidence="11 15" id="KW-0472">Membrane</keyword>
<evidence type="ECO:0000256" key="12">
    <source>
        <dbReference type="ARBA" id="ARBA00023180"/>
    </source>
</evidence>
<dbReference type="InterPro" id="IPR013121">
    <property type="entry name" value="Fe_red_NAD-bd_6"/>
</dbReference>
<dbReference type="InterPro" id="IPR051410">
    <property type="entry name" value="Ferric/Cupric_Reductase"/>
</dbReference>
<evidence type="ECO:0000313" key="17">
    <source>
        <dbReference type="EMBL" id="CAL1710630.1"/>
    </source>
</evidence>
<feature type="transmembrane region" description="Helical" evidence="15">
    <location>
        <begin position="217"/>
        <end position="234"/>
    </location>
</feature>
<dbReference type="Pfam" id="PF08022">
    <property type="entry name" value="FAD_binding_8"/>
    <property type="match status" value="1"/>
</dbReference>
<keyword evidence="10" id="KW-0406">Ion transport</keyword>
<dbReference type="InterPro" id="IPR017938">
    <property type="entry name" value="Riboflavin_synthase-like_b-brl"/>
</dbReference>
<evidence type="ECO:0000256" key="6">
    <source>
        <dbReference type="ARBA" id="ARBA00022692"/>
    </source>
</evidence>
<evidence type="ECO:0000256" key="1">
    <source>
        <dbReference type="ARBA" id="ARBA00004651"/>
    </source>
</evidence>
<dbReference type="InterPro" id="IPR013112">
    <property type="entry name" value="FAD-bd_8"/>
</dbReference>
<evidence type="ECO:0000256" key="9">
    <source>
        <dbReference type="ARBA" id="ARBA00023002"/>
    </source>
</evidence>
<comment type="catalytic activity">
    <reaction evidence="13">
        <text>2 a Fe(II)-siderophore + NADP(+) + H(+) = 2 a Fe(III)-siderophore + NADPH</text>
        <dbReference type="Rhea" id="RHEA:28795"/>
        <dbReference type="Rhea" id="RHEA-COMP:11342"/>
        <dbReference type="Rhea" id="RHEA-COMP:11344"/>
        <dbReference type="ChEBI" id="CHEBI:15378"/>
        <dbReference type="ChEBI" id="CHEBI:29033"/>
        <dbReference type="ChEBI" id="CHEBI:29034"/>
        <dbReference type="ChEBI" id="CHEBI:57783"/>
        <dbReference type="ChEBI" id="CHEBI:58349"/>
        <dbReference type="EC" id="1.16.1.9"/>
    </reaction>
</comment>
<evidence type="ECO:0000256" key="13">
    <source>
        <dbReference type="ARBA" id="ARBA00048483"/>
    </source>
</evidence>
<evidence type="ECO:0000256" key="3">
    <source>
        <dbReference type="ARBA" id="ARBA00012668"/>
    </source>
</evidence>
<feature type="domain" description="FAD-binding FR-type" evidence="16">
    <location>
        <begin position="353"/>
        <end position="477"/>
    </location>
</feature>
<keyword evidence="5" id="KW-1003">Cell membrane</keyword>
<organism evidence="17 18">
    <name type="scientific">Somion occarium</name>
    <dbReference type="NCBI Taxonomy" id="3059160"/>
    <lineage>
        <taxon>Eukaryota</taxon>
        <taxon>Fungi</taxon>
        <taxon>Dikarya</taxon>
        <taxon>Basidiomycota</taxon>
        <taxon>Agaricomycotina</taxon>
        <taxon>Agaricomycetes</taxon>
        <taxon>Polyporales</taxon>
        <taxon>Cerrenaceae</taxon>
        <taxon>Somion</taxon>
    </lineage>
</organism>
<keyword evidence="4" id="KW-0813">Transport</keyword>
<evidence type="ECO:0000256" key="10">
    <source>
        <dbReference type="ARBA" id="ARBA00023065"/>
    </source>
</evidence>
<dbReference type="InterPro" id="IPR013130">
    <property type="entry name" value="Fe3_Rdtase_TM_dom"/>
</dbReference>
<proteinExistence type="inferred from homology"/>
<accession>A0ABP1DS17</accession>
<evidence type="ECO:0000313" key="18">
    <source>
        <dbReference type="Proteomes" id="UP001497453"/>
    </source>
</evidence>
<feature type="transmembrane region" description="Helical" evidence="15">
    <location>
        <begin position="187"/>
        <end position="205"/>
    </location>
</feature>
<feature type="transmembrane region" description="Helical" evidence="15">
    <location>
        <begin position="290"/>
        <end position="308"/>
    </location>
</feature>
<evidence type="ECO:0000256" key="14">
    <source>
        <dbReference type="SAM" id="MobiDB-lite"/>
    </source>
</evidence>
<reference evidence="18" key="1">
    <citation type="submission" date="2024-04" db="EMBL/GenBank/DDBJ databases">
        <authorList>
            <person name="Shaw F."/>
            <person name="Minotto A."/>
        </authorList>
    </citation>
    <scope>NUCLEOTIDE SEQUENCE [LARGE SCALE GENOMIC DNA]</scope>
</reference>
<evidence type="ECO:0000256" key="11">
    <source>
        <dbReference type="ARBA" id="ARBA00023136"/>
    </source>
</evidence>
<comment type="subcellular location">
    <subcellularLocation>
        <location evidence="1">Cell membrane</location>
        <topology evidence="1">Multi-pass membrane protein</topology>
    </subcellularLocation>
</comment>
<feature type="transmembrane region" description="Helical" evidence="15">
    <location>
        <begin position="27"/>
        <end position="47"/>
    </location>
</feature>
<dbReference type="InterPro" id="IPR039261">
    <property type="entry name" value="FNR_nucleotide-bd"/>
</dbReference>
<dbReference type="SFLD" id="SFLDS00052">
    <property type="entry name" value="Ferric_Reductase_Domain"/>
    <property type="match status" value="1"/>
</dbReference>
<evidence type="ECO:0000256" key="5">
    <source>
        <dbReference type="ARBA" id="ARBA00022475"/>
    </source>
</evidence>
<feature type="compositionally biased region" description="Polar residues" evidence="14">
    <location>
        <begin position="128"/>
        <end position="150"/>
    </location>
</feature>
<dbReference type="InterPro" id="IPR017927">
    <property type="entry name" value="FAD-bd_FR_type"/>
</dbReference>
<keyword evidence="18" id="KW-1185">Reference proteome</keyword>
<feature type="transmembrane region" description="Helical" evidence="15">
    <location>
        <begin position="315"/>
        <end position="334"/>
    </location>
</feature>
<dbReference type="Gene3D" id="3.40.50.80">
    <property type="entry name" value="Nucleotide-binding domain of ferredoxin-NADP reductase (FNR) module"/>
    <property type="match status" value="1"/>
</dbReference>
<evidence type="ECO:0000256" key="7">
    <source>
        <dbReference type="ARBA" id="ARBA00022982"/>
    </source>
</evidence>
<evidence type="ECO:0000256" key="8">
    <source>
        <dbReference type="ARBA" id="ARBA00022989"/>
    </source>
</evidence>
<evidence type="ECO:0000259" key="16">
    <source>
        <dbReference type="PROSITE" id="PS51384"/>
    </source>
</evidence>
<evidence type="ECO:0000256" key="4">
    <source>
        <dbReference type="ARBA" id="ARBA00022448"/>
    </source>
</evidence>
<dbReference type="PROSITE" id="PS51384">
    <property type="entry name" value="FAD_FR"/>
    <property type="match status" value="1"/>
</dbReference>
<dbReference type="EC" id="1.16.1.9" evidence="3"/>
<comment type="similarity">
    <text evidence="2">Belongs to the ferric reductase (FRE) family.</text>
</comment>
<sequence>MSAMTNVSSSTPSTSRQAASKFDQGEFVYNLDLVVLAVLAVLVLFSLPRAFTRYTHLPEWFQGLLLHTAKIDVPVQLDKQVAEAPITPLSRAYFSPTSPTGGGHGFNDFYTEKAYNGSDEGHGPRGNLNRNKSSGSAHANLLRNTSTSSGRVRRTHVNLPSHMQGWSSILPSVSHYLRLTIRPGLTVGKAFIVLAYTVAIVYAGLLKSNPFTQPVRSGWVAVSQVPVVIILATKNNVPGMLLGVGYERLNFFHRYAGRLVVLAVNVHALGFIYAWSIAGTFTQHLTVPHYRAGLIALVCADVLAFFSTSFWRNKFYSVFVATHIIGVVVLLGAICMHSNPSVPYVLIAVGAYALDRVLRFVKTRYAYAHLTALNELGMTRIEVPVVNAGWRAGQHVRIRVLSRGMGWFGWAECHPFSIASVAKSPNEEGLVLMCKKAGTWTTKLFDLAKRAEYGEAGGYQHGVRVLIEGPYGGPGHTLFASFSGALFVAGGSGITFALSAVQDLVQKDLRGESRLKSIELVWIVQDPSMLIPLIPTFTDILSQRTYATIHISVHYTQAGNAQSALKTLSQKPLPKDLTLHAGRPKLAQTLSSVIDQACALSLFKRGAPRKSGAGGINSTGPCGVIVGVCGPGGLADDARSIVGAVDSKRRKQVGGVEIHEDIWLVIRRDLHPCIRQAFARVRQHSRYMSFPRALMTMVARSNFRHSIPSSHPIILTSVLIISPH</sequence>
<dbReference type="PANTHER" id="PTHR32361">
    <property type="entry name" value="FERRIC/CUPRIC REDUCTASE TRANSMEMBRANE COMPONENT"/>
    <property type="match status" value="1"/>
</dbReference>
<dbReference type="SFLD" id="SFLDG01168">
    <property type="entry name" value="Ferric_reductase_subgroup_(FRE"/>
    <property type="match status" value="1"/>
</dbReference>
<dbReference type="SUPFAM" id="SSF52343">
    <property type="entry name" value="Ferredoxin reductase-like, C-terminal NADP-linked domain"/>
    <property type="match status" value="1"/>
</dbReference>
<evidence type="ECO:0000256" key="15">
    <source>
        <dbReference type="SAM" id="Phobius"/>
    </source>
</evidence>
<dbReference type="PANTHER" id="PTHR32361:SF9">
    <property type="entry name" value="FERRIC REDUCTASE TRANSMEMBRANE COMPONENT 3-RELATED"/>
    <property type="match status" value="1"/>
</dbReference>
<keyword evidence="7" id="KW-0249">Electron transport</keyword>
<gene>
    <name evidence="17" type="ORF">GFSPODELE1_LOCUS7919</name>
</gene>
<dbReference type="Proteomes" id="UP001497453">
    <property type="component" value="Chromosome 6"/>
</dbReference>
<keyword evidence="6 15" id="KW-0812">Transmembrane</keyword>
<dbReference type="CDD" id="cd06186">
    <property type="entry name" value="NOX_Duox_like_FAD_NADP"/>
    <property type="match status" value="1"/>
</dbReference>
<dbReference type="EMBL" id="OZ037949">
    <property type="protein sequence ID" value="CAL1710630.1"/>
    <property type="molecule type" value="Genomic_DNA"/>
</dbReference>
<keyword evidence="8 15" id="KW-1133">Transmembrane helix</keyword>
<keyword evidence="12" id="KW-0325">Glycoprotein</keyword>